<proteinExistence type="predicted"/>
<evidence type="ECO:0000313" key="2">
    <source>
        <dbReference type="EMBL" id="HJB98098.1"/>
    </source>
</evidence>
<dbReference type="SUPFAM" id="SSF51338">
    <property type="entry name" value="Composite domain of metallo-dependent hydrolases"/>
    <property type="match status" value="1"/>
</dbReference>
<dbReference type="Gene3D" id="2.30.40.10">
    <property type="entry name" value="Urease, subunit C, domain 1"/>
    <property type="match status" value="1"/>
</dbReference>
<reference evidence="2" key="1">
    <citation type="journal article" date="2021" name="PeerJ">
        <title>Extensive microbial diversity within the chicken gut microbiome revealed by metagenomics and culture.</title>
        <authorList>
            <person name="Gilroy R."/>
            <person name="Ravi A."/>
            <person name="Getino M."/>
            <person name="Pursley I."/>
            <person name="Horton D.L."/>
            <person name="Alikhan N.F."/>
            <person name="Baker D."/>
            <person name="Gharbi K."/>
            <person name="Hall N."/>
            <person name="Watson M."/>
            <person name="Adriaenssens E.M."/>
            <person name="Foster-Nyarko E."/>
            <person name="Jarju S."/>
            <person name="Secka A."/>
            <person name="Antonio M."/>
            <person name="Oren A."/>
            <person name="Chaudhuri R.R."/>
            <person name="La Ragione R."/>
            <person name="Hildebrand F."/>
            <person name="Pallen M.J."/>
        </authorList>
    </citation>
    <scope>NUCLEOTIDE SEQUENCE</scope>
    <source>
        <strain evidence="2">CHK185-1770</strain>
    </source>
</reference>
<dbReference type="SUPFAM" id="SSF51556">
    <property type="entry name" value="Metallo-dependent hydrolases"/>
    <property type="match status" value="1"/>
</dbReference>
<gene>
    <name evidence="2" type="ORF">H9710_05905</name>
</gene>
<dbReference type="Pfam" id="PF07969">
    <property type="entry name" value="Amidohydro_3"/>
    <property type="match status" value="1"/>
</dbReference>
<dbReference type="InterPro" id="IPR033932">
    <property type="entry name" value="YtcJ-like"/>
</dbReference>
<sequence>MMKTLYTGGPILSLDSAGTAQALLVEDGRIRAVGPLDDVAPLAQNAKKVSLEGRTLLPAFVDGHSHITALAQTLGLCQLSGCGSLEEIGRRMRAFRERWDIPAGAWVIGFGYDQNDLKEGRHPTKRELDAFLPDCPAMVTHASGHMGVVNSLGLQQLGITKDTPQPEGGKIGKWEDGTPSGYLEETAFTSMGSRIPRDPEENLKNLQRAQQVYFSHGITTIHEGLCRQPEWDLLSSAAGKGLLQGDVAAYVDIRDSAALLEEHRDFLGQYHSRLKIAGYKLFLDGSPQGRTAWVEEPYLGEEPGYRGYPTYQDGQVLAFLEKAQREGVQIAVHCNGDAAAEQLLRCYEQAFARYGRETRPLMIHAQLLRPDQVPRLKPLGMVASFFVAHVFHWGDVHVQNFGRERASQISPTRTALEQGVVFDFHQDSPVIPPNMVETLWCAVCRRTKSGQVLGENQRLPVGEALRAMTANAAFALFEEQTKGTLSPGKRADLVLLNRNPLTCPPEELRNIQVVETIKDGETVYRTP</sequence>
<dbReference type="Gene3D" id="3.10.310.70">
    <property type="match status" value="1"/>
</dbReference>
<dbReference type="PANTHER" id="PTHR22642">
    <property type="entry name" value="IMIDAZOLONEPROPIONASE"/>
    <property type="match status" value="1"/>
</dbReference>
<dbReference type="AlphaFoldDB" id="A0A9D2MWJ2"/>
<reference evidence="2" key="2">
    <citation type="submission" date="2021-04" db="EMBL/GenBank/DDBJ databases">
        <authorList>
            <person name="Gilroy R."/>
        </authorList>
    </citation>
    <scope>NUCLEOTIDE SEQUENCE</scope>
    <source>
        <strain evidence="2">CHK185-1770</strain>
    </source>
</reference>
<feature type="domain" description="Amidohydrolase 3" evidence="1">
    <location>
        <begin position="49"/>
        <end position="524"/>
    </location>
</feature>
<protein>
    <submittedName>
        <fullName evidence="2">Amidohydrolase</fullName>
    </submittedName>
</protein>
<dbReference type="InterPro" id="IPR011059">
    <property type="entry name" value="Metal-dep_hydrolase_composite"/>
</dbReference>
<dbReference type="EMBL" id="DWXG01000046">
    <property type="protein sequence ID" value="HJB98098.1"/>
    <property type="molecule type" value="Genomic_DNA"/>
</dbReference>
<dbReference type="InterPro" id="IPR032466">
    <property type="entry name" value="Metal_Hydrolase"/>
</dbReference>
<evidence type="ECO:0000313" key="3">
    <source>
        <dbReference type="Proteomes" id="UP000826793"/>
    </source>
</evidence>
<dbReference type="Proteomes" id="UP000826793">
    <property type="component" value="Unassembled WGS sequence"/>
</dbReference>
<dbReference type="CDD" id="cd01300">
    <property type="entry name" value="YtcJ_like"/>
    <property type="match status" value="1"/>
</dbReference>
<dbReference type="InterPro" id="IPR013108">
    <property type="entry name" value="Amidohydro_3"/>
</dbReference>
<name>A0A9D2MWJ2_9FIRM</name>
<dbReference type="Gene3D" id="3.20.20.140">
    <property type="entry name" value="Metal-dependent hydrolases"/>
    <property type="match status" value="1"/>
</dbReference>
<comment type="caution">
    <text evidence="2">The sequence shown here is derived from an EMBL/GenBank/DDBJ whole genome shotgun (WGS) entry which is preliminary data.</text>
</comment>
<organism evidence="2 3">
    <name type="scientific">Candidatus Acutalibacter pullicola</name>
    <dbReference type="NCBI Taxonomy" id="2838417"/>
    <lineage>
        <taxon>Bacteria</taxon>
        <taxon>Bacillati</taxon>
        <taxon>Bacillota</taxon>
        <taxon>Clostridia</taxon>
        <taxon>Eubacteriales</taxon>
        <taxon>Acutalibacteraceae</taxon>
        <taxon>Acutalibacter</taxon>
    </lineage>
</organism>
<dbReference type="PANTHER" id="PTHR22642:SF2">
    <property type="entry name" value="PROTEIN LONG AFTER FAR-RED 3"/>
    <property type="match status" value="1"/>
</dbReference>
<accession>A0A9D2MWJ2</accession>
<evidence type="ECO:0000259" key="1">
    <source>
        <dbReference type="Pfam" id="PF07969"/>
    </source>
</evidence>
<dbReference type="GO" id="GO:0016810">
    <property type="term" value="F:hydrolase activity, acting on carbon-nitrogen (but not peptide) bonds"/>
    <property type="evidence" value="ECO:0007669"/>
    <property type="project" value="InterPro"/>
</dbReference>